<dbReference type="Proteomes" id="UP001422759">
    <property type="component" value="Unassembled WGS sequence"/>
</dbReference>
<dbReference type="RefSeq" id="WP_344468103.1">
    <property type="nucleotide sequence ID" value="NZ_BAAANT010000034.1"/>
</dbReference>
<dbReference type="InterPro" id="IPR011037">
    <property type="entry name" value="Pyrv_Knase-like_insert_dom_sf"/>
</dbReference>
<dbReference type="EMBL" id="BAAANT010000034">
    <property type="protein sequence ID" value="GAA2152422.1"/>
    <property type="molecule type" value="Genomic_DNA"/>
</dbReference>
<comment type="caution">
    <text evidence="2">The sequence shown here is derived from an EMBL/GenBank/DDBJ whole genome shotgun (WGS) entry which is preliminary data.</text>
</comment>
<keyword evidence="3" id="KW-1185">Reference proteome</keyword>
<name>A0ABN3A2A1_9ACTN</name>
<dbReference type="InterPro" id="IPR005303">
    <property type="entry name" value="MOCOS_middle"/>
</dbReference>
<accession>A0ABN3A2A1</accession>
<evidence type="ECO:0000259" key="1">
    <source>
        <dbReference type="PROSITE" id="PS51340"/>
    </source>
</evidence>
<sequence>MILGKIQALRRHPVKSLLGEEIVSSEVTERGLTGDRSAALLDLETGHVASAKNPYLWRRLLTLSAAFTERGIRITQPTGTLLWSDEPGVDGVLSGLLGREVALIDTRPDGATLQRSIPEEVLRHGVEVEVPNAVVEFGRAAPAGTFFDHAPLHLLTTATLDGMAVHSPRGVLGAARYRPNLVIRSDGPPFAENDWVDRELAIGADLRIRVLIPTPRCAMPTLAHGVFPPDTYAYSLPDRFNRIEPLPGIGPLACAGVYAQVLRPGRISLGDVVRTV</sequence>
<organism evidence="2 3">
    <name type="scientific">Kitasatospora kazusensis</name>
    <dbReference type="NCBI Taxonomy" id="407974"/>
    <lineage>
        <taxon>Bacteria</taxon>
        <taxon>Bacillati</taxon>
        <taxon>Actinomycetota</taxon>
        <taxon>Actinomycetes</taxon>
        <taxon>Kitasatosporales</taxon>
        <taxon>Streptomycetaceae</taxon>
        <taxon>Kitasatospora</taxon>
    </lineage>
</organism>
<protein>
    <submittedName>
        <fullName evidence="2">MOSC domain-containing protein</fullName>
    </submittedName>
</protein>
<gene>
    <name evidence="2" type="ORF">GCM10009760_48970</name>
</gene>
<evidence type="ECO:0000313" key="2">
    <source>
        <dbReference type="EMBL" id="GAA2152422.1"/>
    </source>
</evidence>
<reference evidence="2 3" key="1">
    <citation type="journal article" date="2019" name="Int. J. Syst. Evol. Microbiol.">
        <title>The Global Catalogue of Microorganisms (GCM) 10K type strain sequencing project: providing services to taxonomists for standard genome sequencing and annotation.</title>
        <authorList>
            <consortium name="The Broad Institute Genomics Platform"/>
            <consortium name="The Broad Institute Genome Sequencing Center for Infectious Disease"/>
            <person name="Wu L."/>
            <person name="Ma J."/>
        </authorList>
    </citation>
    <scope>NUCLEOTIDE SEQUENCE [LARGE SCALE GENOMIC DNA]</scope>
    <source>
        <strain evidence="2 3">JCM 14560</strain>
    </source>
</reference>
<dbReference type="Pfam" id="PF03473">
    <property type="entry name" value="MOSC"/>
    <property type="match status" value="1"/>
</dbReference>
<proteinExistence type="predicted"/>
<dbReference type="InterPro" id="IPR005302">
    <property type="entry name" value="MoCF_Sase_C"/>
</dbReference>
<dbReference type="PROSITE" id="PS51340">
    <property type="entry name" value="MOSC"/>
    <property type="match status" value="1"/>
</dbReference>
<dbReference type="SUPFAM" id="SSF50800">
    <property type="entry name" value="PK beta-barrel domain-like"/>
    <property type="match status" value="1"/>
</dbReference>
<evidence type="ECO:0000313" key="3">
    <source>
        <dbReference type="Proteomes" id="UP001422759"/>
    </source>
</evidence>
<feature type="domain" description="MOSC" evidence="1">
    <location>
        <begin position="126"/>
        <end position="276"/>
    </location>
</feature>
<dbReference type="Pfam" id="PF03476">
    <property type="entry name" value="MOSC_N"/>
    <property type="match status" value="1"/>
</dbReference>